<proteinExistence type="predicted"/>
<dbReference type="InterPro" id="IPR010982">
    <property type="entry name" value="Lambda_DNA-bd_dom_sf"/>
</dbReference>
<dbReference type="AlphaFoldDB" id="A0A840QI88"/>
<dbReference type="EMBL" id="JACHIW010000004">
    <property type="protein sequence ID" value="MBB5159991.1"/>
    <property type="molecule type" value="Genomic_DNA"/>
</dbReference>
<gene>
    <name evidence="2" type="ORF">BJ970_007592</name>
</gene>
<dbReference type="Proteomes" id="UP000584374">
    <property type="component" value="Unassembled WGS sequence"/>
</dbReference>
<dbReference type="GO" id="GO:0003677">
    <property type="term" value="F:DNA binding"/>
    <property type="evidence" value="ECO:0007669"/>
    <property type="project" value="InterPro"/>
</dbReference>
<dbReference type="RefSeq" id="WP_184733113.1">
    <property type="nucleotide sequence ID" value="NZ_JACHIW010000004.1"/>
</dbReference>
<name>A0A840QI88_9PSEU</name>
<dbReference type="Gene3D" id="1.10.260.40">
    <property type="entry name" value="lambda repressor-like DNA-binding domains"/>
    <property type="match status" value="1"/>
</dbReference>
<protein>
    <submittedName>
        <fullName evidence="2">Transcriptional regulator with XRE-family HTH domain</fullName>
    </submittedName>
</protein>
<reference evidence="2 3" key="1">
    <citation type="submission" date="2020-08" db="EMBL/GenBank/DDBJ databases">
        <title>Sequencing the genomes of 1000 actinobacteria strains.</title>
        <authorList>
            <person name="Klenk H.-P."/>
        </authorList>
    </citation>
    <scope>NUCLEOTIDE SEQUENCE [LARGE SCALE GENOMIC DNA]</scope>
    <source>
        <strain evidence="2 3">DSM 45584</strain>
    </source>
</reference>
<dbReference type="Pfam" id="PF13560">
    <property type="entry name" value="HTH_31"/>
    <property type="match status" value="1"/>
</dbReference>
<dbReference type="InterPro" id="IPR001387">
    <property type="entry name" value="Cro/C1-type_HTH"/>
</dbReference>
<comment type="caution">
    <text evidence="2">The sequence shown here is derived from an EMBL/GenBank/DDBJ whole genome shotgun (WGS) entry which is preliminary data.</text>
</comment>
<dbReference type="SMART" id="SM00530">
    <property type="entry name" value="HTH_XRE"/>
    <property type="match status" value="1"/>
</dbReference>
<feature type="domain" description="HTH cro/C1-type" evidence="1">
    <location>
        <begin position="17"/>
        <end position="74"/>
    </location>
</feature>
<keyword evidence="3" id="KW-1185">Reference proteome</keyword>
<evidence type="ECO:0000313" key="3">
    <source>
        <dbReference type="Proteomes" id="UP000584374"/>
    </source>
</evidence>
<sequence length="246" mass="27084">MGVYMASTNDLDIGLLLREVRRSVGLSLDAMSRETHYSKSTLGHVETGRRRATPEIIEAYERVIGSVEIEVGDTVFWRRDITHPALAKVRGAAKLAQLTKGIAEGNPGVLAEAPTAHATDLAIIHRVTPDGIGEIRRWMVEGKTSTLRTNALAVIAKTPGVENAQLVADVLENDPAVRRLCITSEISRILQLDWETCKVIARDIPSCPNPKRFARKLVKEVTDPNDTESRWCGAYMLKKLAPVLGR</sequence>
<dbReference type="CDD" id="cd00093">
    <property type="entry name" value="HTH_XRE"/>
    <property type="match status" value="1"/>
</dbReference>
<evidence type="ECO:0000313" key="2">
    <source>
        <dbReference type="EMBL" id="MBB5159991.1"/>
    </source>
</evidence>
<organism evidence="2 3">
    <name type="scientific">Saccharopolyspora phatthalungensis</name>
    <dbReference type="NCBI Taxonomy" id="664693"/>
    <lineage>
        <taxon>Bacteria</taxon>
        <taxon>Bacillati</taxon>
        <taxon>Actinomycetota</taxon>
        <taxon>Actinomycetes</taxon>
        <taxon>Pseudonocardiales</taxon>
        <taxon>Pseudonocardiaceae</taxon>
        <taxon>Saccharopolyspora</taxon>
    </lineage>
</organism>
<dbReference type="SUPFAM" id="SSF47413">
    <property type="entry name" value="lambda repressor-like DNA-binding domains"/>
    <property type="match status" value="1"/>
</dbReference>
<dbReference type="PROSITE" id="PS50943">
    <property type="entry name" value="HTH_CROC1"/>
    <property type="match status" value="1"/>
</dbReference>
<accession>A0A840QI88</accession>
<evidence type="ECO:0000259" key="1">
    <source>
        <dbReference type="PROSITE" id="PS50943"/>
    </source>
</evidence>